<feature type="transmembrane region" description="Helical" evidence="2">
    <location>
        <begin position="6"/>
        <end position="30"/>
    </location>
</feature>
<dbReference type="EMBL" id="PFBI01000006">
    <property type="protein sequence ID" value="PIR84409.1"/>
    <property type="molecule type" value="Genomic_DNA"/>
</dbReference>
<evidence type="ECO:0000256" key="1">
    <source>
        <dbReference type="SAM" id="MobiDB-lite"/>
    </source>
</evidence>
<gene>
    <name evidence="3" type="ORF">COU16_02400</name>
</gene>
<reference evidence="4" key="1">
    <citation type="submission" date="2017-09" db="EMBL/GenBank/DDBJ databases">
        <title>Depth-based differentiation of microbial function through sediment-hosted aquifers and enrichment of novel symbionts in the deep terrestrial subsurface.</title>
        <authorList>
            <person name="Probst A.J."/>
            <person name="Ladd B."/>
            <person name="Jarett J.K."/>
            <person name="Geller-Mcgrath D.E."/>
            <person name="Sieber C.M.K."/>
            <person name="Emerson J.B."/>
            <person name="Anantharaman K."/>
            <person name="Thomas B.C."/>
            <person name="Malmstrom R."/>
            <person name="Stieglmeier M."/>
            <person name="Klingl A."/>
            <person name="Woyke T."/>
            <person name="Ryan C.M."/>
            <person name="Banfield J.F."/>
        </authorList>
    </citation>
    <scope>NUCLEOTIDE SEQUENCE [LARGE SCALE GENOMIC DNA]</scope>
</reference>
<feature type="transmembrane region" description="Helical" evidence="2">
    <location>
        <begin position="80"/>
        <end position="98"/>
    </location>
</feature>
<feature type="transmembrane region" description="Helical" evidence="2">
    <location>
        <begin position="232"/>
        <end position="252"/>
    </location>
</feature>
<keyword evidence="2" id="KW-1133">Transmembrane helix</keyword>
<evidence type="ECO:0000256" key="2">
    <source>
        <dbReference type="SAM" id="Phobius"/>
    </source>
</evidence>
<accession>A0A2H0UDC1</accession>
<keyword evidence="2" id="KW-0812">Transmembrane</keyword>
<proteinExistence type="predicted"/>
<feature type="region of interest" description="Disordered" evidence="1">
    <location>
        <begin position="113"/>
        <end position="150"/>
    </location>
</feature>
<protein>
    <submittedName>
        <fullName evidence="3">Uncharacterized protein</fullName>
    </submittedName>
</protein>
<dbReference type="AlphaFoldDB" id="A0A2H0UDC1"/>
<keyword evidence="2" id="KW-0472">Membrane</keyword>
<evidence type="ECO:0000313" key="3">
    <source>
        <dbReference type="EMBL" id="PIR84409.1"/>
    </source>
</evidence>
<organism evidence="3 4">
    <name type="scientific">Candidatus Kaiserbacteria bacterium CG10_big_fil_rev_8_21_14_0_10_47_16</name>
    <dbReference type="NCBI Taxonomy" id="1974608"/>
    <lineage>
        <taxon>Bacteria</taxon>
        <taxon>Candidatus Kaiseribacteriota</taxon>
    </lineage>
</organism>
<feature type="compositionally biased region" description="Polar residues" evidence="1">
    <location>
        <begin position="113"/>
        <end position="124"/>
    </location>
</feature>
<feature type="transmembrane region" description="Helical" evidence="2">
    <location>
        <begin position="157"/>
        <end position="175"/>
    </location>
</feature>
<evidence type="ECO:0000313" key="4">
    <source>
        <dbReference type="Proteomes" id="UP000229344"/>
    </source>
</evidence>
<feature type="region of interest" description="Disordered" evidence="1">
    <location>
        <begin position="40"/>
        <end position="64"/>
    </location>
</feature>
<feature type="transmembrane region" description="Helical" evidence="2">
    <location>
        <begin position="182"/>
        <end position="203"/>
    </location>
</feature>
<feature type="transmembrane region" description="Helical" evidence="2">
    <location>
        <begin position="209"/>
        <end position="227"/>
    </location>
</feature>
<name>A0A2H0UDC1_9BACT</name>
<comment type="caution">
    <text evidence="3">The sequence shown here is derived from an EMBL/GenBank/DDBJ whole genome shotgun (WGS) entry which is preliminary data.</text>
</comment>
<dbReference type="Proteomes" id="UP000229344">
    <property type="component" value="Unassembled WGS sequence"/>
</dbReference>
<sequence>MEIPSISVPIFLWTIGVVAALIAAAIIFFLSWGARQGRKAVEKPQKEKDSATESTKEVSEPVNKKKAGSRWEKLRVPRKYLIFFPIVLLFILLTIWGVTSLFGSSDKETTTASNVVAEETTSPPAVSPSEPKAPTVQKEHKVTPQAAPTSTDDGKGWPLLLAAVLFAAGIWLISLGARARTLFGFLLCIPLLWLSLPLVGISFDSWGGITRWGGLGLLALLGGFMAWKSNSWIVRVIGGILVLPIIIAALSGPSAGDRFADNLGKTVIDASDGVGEKLGGLTSGEGSTTGTIKLKGEITTVWLDGHWRNMPIPSGTCTLTSPGSLIEFEFPNQTLTRMRSQSGEKIQATVTMKPYGTC</sequence>